<evidence type="ECO:0000256" key="1">
    <source>
        <dbReference type="SAM" id="SignalP"/>
    </source>
</evidence>
<dbReference type="PANTHER" id="PTHR43798">
    <property type="entry name" value="MONOACYLGLYCEROL LIPASE"/>
    <property type="match status" value="1"/>
</dbReference>
<dbReference type="Proteomes" id="UP000230390">
    <property type="component" value="Unassembled WGS sequence"/>
</dbReference>
<proteinExistence type="predicted"/>
<dbReference type="InterPro" id="IPR000073">
    <property type="entry name" value="AB_hydrolase_1"/>
</dbReference>
<evidence type="ECO:0000259" key="2">
    <source>
        <dbReference type="Pfam" id="PF00561"/>
    </source>
</evidence>
<dbReference type="InterPro" id="IPR029058">
    <property type="entry name" value="AB_hydrolase_fold"/>
</dbReference>
<name>A0A2G8T7T9_9BURK</name>
<dbReference type="PANTHER" id="PTHR43798:SF33">
    <property type="entry name" value="HYDROLASE, PUTATIVE (AFU_ORTHOLOGUE AFUA_2G14860)-RELATED"/>
    <property type="match status" value="1"/>
</dbReference>
<dbReference type="EMBL" id="PDOC01000036">
    <property type="protein sequence ID" value="PIL42120.1"/>
    <property type="molecule type" value="Genomic_DNA"/>
</dbReference>
<dbReference type="Gene3D" id="3.40.50.1820">
    <property type="entry name" value="alpha/beta hydrolase"/>
    <property type="match status" value="1"/>
</dbReference>
<evidence type="ECO:0000313" key="3">
    <source>
        <dbReference type="EMBL" id="PIL42120.1"/>
    </source>
</evidence>
<dbReference type="AlphaFoldDB" id="A0A2G8T7T9"/>
<dbReference type="InterPro" id="IPR050266">
    <property type="entry name" value="AB_hydrolase_sf"/>
</dbReference>
<dbReference type="Pfam" id="PF00561">
    <property type="entry name" value="Abhydrolase_1"/>
    <property type="match status" value="1"/>
</dbReference>
<dbReference type="RefSeq" id="WP_099793717.1">
    <property type="nucleotide sequence ID" value="NZ_JBHLYV010000085.1"/>
</dbReference>
<feature type="chain" id="PRO_5013863150" evidence="1">
    <location>
        <begin position="26"/>
        <end position="271"/>
    </location>
</feature>
<protein>
    <submittedName>
        <fullName evidence="3">Alpha/beta hydrolase</fullName>
    </submittedName>
</protein>
<accession>A0A2G8T7T9</accession>
<keyword evidence="4" id="KW-1185">Reference proteome</keyword>
<feature type="signal peptide" evidence="1">
    <location>
        <begin position="1"/>
        <end position="25"/>
    </location>
</feature>
<reference evidence="3 4" key="1">
    <citation type="submission" date="2017-10" db="EMBL/GenBank/DDBJ databases">
        <title>Massilia psychrophilum sp. nov., a novel purple-pigmented bacterium isolated from Tianshan glacier, Xinjiang Municipality, China.</title>
        <authorList>
            <person name="Wang H."/>
        </authorList>
    </citation>
    <scope>NUCLEOTIDE SEQUENCE [LARGE SCALE GENOMIC DNA]</scope>
    <source>
        <strain evidence="3 4">JCM 30074</strain>
    </source>
</reference>
<dbReference type="GO" id="GO:0016020">
    <property type="term" value="C:membrane"/>
    <property type="evidence" value="ECO:0007669"/>
    <property type="project" value="TreeGrafter"/>
</dbReference>
<dbReference type="OrthoDB" id="7185741at2"/>
<keyword evidence="1" id="KW-0732">Signal</keyword>
<dbReference type="SUPFAM" id="SSF53474">
    <property type="entry name" value="alpha/beta-Hydrolases"/>
    <property type="match status" value="1"/>
</dbReference>
<gene>
    <name evidence="3" type="ORF">CR105_26050</name>
</gene>
<dbReference type="GO" id="GO:0016787">
    <property type="term" value="F:hydrolase activity"/>
    <property type="evidence" value="ECO:0007669"/>
    <property type="project" value="UniProtKB-KW"/>
</dbReference>
<keyword evidence="3" id="KW-0378">Hydrolase</keyword>
<feature type="domain" description="AB hydrolase-1" evidence="2">
    <location>
        <begin position="53"/>
        <end position="178"/>
    </location>
</feature>
<evidence type="ECO:0000313" key="4">
    <source>
        <dbReference type="Proteomes" id="UP000230390"/>
    </source>
</evidence>
<organism evidence="3 4">
    <name type="scientific">Massilia eurypsychrophila</name>
    <dbReference type="NCBI Taxonomy" id="1485217"/>
    <lineage>
        <taxon>Bacteria</taxon>
        <taxon>Pseudomonadati</taxon>
        <taxon>Pseudomonadota</taxon>
        <taxon>Betaproteobacteria</taxon>
        <taxon>Burkholderiales</taxon>
        <taxon>Oxalobacteraceae</taxon>
        <taxon>Telluria group</taxon>
        <taxon>Massilia</taxon>
    </lineage>
</organism>
<sequence length="271" mass="29152">MSLSSRTNIALALAACLGCATPAFAAAEKASIDTIDGRKVESVTIRHPASKVVVVFESGLRGTLEKWDKVLDAVSPNATVFAYNRPGYVQSDVTDAPRDGATIVEQLRQVLRQKGLAPPYVLVGHSLGGLYMQLFARRYPNEVQGIVLVDSLMPKMMKKPESLPLTTRIGKQLFFSGTVGREIDGIYDTGEIVAALPGIDHMPMIKLINVPKSATAIPVDFGAFNRDPATVAFVRGLYPNAKKVIVDSDHQMHSANPEVVAKAIADIIGAR</sequence>
<comment type="caution">
    <text evidence="3">The sequence shown here is derived from an EMBL/GenBank/DDBJ whole genome shotgun (WGS) entry which is preliminary data.</text>
</comment>